<sequence length="80" mass="9302">MPALVSILYIELLGEHRIILMLNQTGSGELGCTRAQKHFPQKRTIDWRGRAQEERATIHRRGNFAAQNFRKSHESSWEIN</sequence>
<organism evidence="1 2">
    <name type="scientific">Paraburkholderia domus</name>
    <dbReference type="NCBI Taxonomy" id="2793075"/>
    <lineage>
        <taxon>Bacteria</taxon>
        <taxon>Pseudomonadati</taxon>
        <taxon>Pseudomonadota</taxon>
        <taxon>Betaproteobacteria</taxon>
        <taxon>Burkholderiales</taxon>
        <taxon>Burkholderiaceae</taxon>
        <taxon>Paraburkholderia</taxon>
    </lineage>
</organism>
<keyword evidence="2" id="KW-1185">Reference proteome</keyword>
<protein>
    <submittedName>
        <fullName evidence="1">Uncharacterized protein</fullName>
    </submittedName>
</protein>
<dbReference type="EMBL" id="CAJNAS010000011">
    <property type="protein sequence ID" value="CAE6913040.1"/>
    <property type="molecule type" value="Genomic_DNA"/>
</dbReference>
<dbReference type="Proteomes" id="UP000675121">
    <property type="component" value="Unassembled WGS sequence"/>
</dbReference>
<dbReference type="RefSeq" id="WP_201074454.1">
    <property type="nucleotide sequence ID" value="NZ_CAJNAS010000011.1"/>
</dbReference>
<evidence type="ECO:0000313" key="1">
    <source>
        <dbReference type="EMBL" id="CAE6913040.1"/>
    </source>
</evidence>
<comment type="caution">
    <text evidence="1">The sequence shown here is derived from an EMBL/GenBank/DDBJ whole genome shotgun (WGS) entry which is preliminary data.</text>
</comment>
<evidence type="ECO:0000313" key="2">
    <source>
        <dbReference type="Proteomes" id="UP000675121"/>
    </source>
</evidence>
<gene>
    <name evidence="1" type="ORF">R70211_04029</name>
</gene>
<accession>A0A9N8QZR1</accession>
<proteinExistence type="predicted"/>
<dbReference type="AlphaFoldDB" id="A0A9N8QZR1"/>
<name>A0A9N8QZR1_9BURK</name>
<reference evidence="1" key="1">
    <citation type="submission" date="2021-02" db="EMBL/GenBank/DDBJ databases">
        <authorList>
            <person name="Vanwijnsberghe S."/>
        </authorList>
    </citation>
    <scope>NUCLEOTIDE SEQUENCE</scope>
    <source>
        <strain evidence="1">R-70211</strain>
    </source>
</reference>